<keyword evidence="3" id="KW-0808">Transferase</keyword>
<dbReference type="InterPro" id="IPR051326">
    <property type="entry name" value="Kynurenine-oxoglutarate_AT"/>
</dbReference>
<dbReference type="Gene3D" id="3.90.1150.10">
    <property type="entry name" value="Aspartate Aminotransferase, domain 1"/>
    <property type="match status" value="1"/>
</dbReference>
<dbReference type="RefSeq" id="WP_377906661.1">
    <property type="nucleotide sequence ID" value="NZ_JBHRZS010000007.1"/>
</dbReference>
<dbReference type="PANTHER" id="PTHR43807">
    <property type="entry name" value="FI04487P"/>
    <property type="match status" value="1"/>
</dbReference>
<dbReference type="InterPro" id="IPR015421">
    <property type="entry name" value="PyrdxlP-dep_Trfase_major"/>
</dbReference>
<accession>A0ABV8ATL6</accession>
<name>A0ABV8ATL6_9BACT</name>
<evidence type="ECO:0000313" key="7">
    <source>
        <dbReference type="Proteomes" id="UP001595805"/>
    </source>
</evidence>
<dbReference type="SUPFAM" id="SSF53383">
    <property type="entry name" value="PLP-dependent transferases"/>
    <property type="match status" value="1"/>
</dbReference>
<evidence type="ECO:0000313" key="6">
    <source>
        <dbReference type="EMBL" id="MFC3881321.1"/>
    </source>
</evidence>
<dbReference type="PANTHER" id="PTHR43807:SF20">
    <property type="entry name" value="FI04487P"/>
    <property type="match status" value="1"/>
</dbReference>
<dbReference type="InterPro" id="IPR015422">
    <property type="entry name" value="PyrdxlP-dep_Trfase_small"/>
</dbReference>
<keyword evidence="2 6" id="KW-0032">Aminotransferase</keyword>
<protein>
    <submittedName>
        <fullName evidence="6">Methionine aminotransferase</fullName>
    </submittedName>
</protein>
<organism evidence="6 7">
    <name type="scientific">Algoriphagus namhaensis</name>
    <dbReference type="NCBI Taxonomy" id="915353"/>
    <lineage>
        <taxon>Bacteria</taxon>
        <taxon>Pseudomonadati</taxon>
        <taxon>Bacteroidota</taxon>
        <taxon>Cytophagia</taxon>
        <taxon>Cytophagales</taxon>
        <taxon>Cyclobacteriaceae</taxon>
        <taxon>Algoriphagus</taxon>
    </lineage>
</organism>
<evidence type="ECO:0000256" key="4">
    <source>
        <dbReference type="ARBA" id="ARBA00022898"/>
    </source>
</evidence>
<dbReference type="InterPro" id="IPR015424">
    <property type="entry name" value="PyrdxlP-dep_Trfase"/>
</dbReference>
<evidence type="ECO:0000256" key="2">
    <source>
        <dbReference type="ARBA" id="ARBA00022576"/>
    </source>
</evidence>
<feature type="domain" description="Aminotransferase class I/classII large" evidence="5">
    <location>
        <begin position="25"/>
        <end position="375"/>
    </location>
</feature>
<dbReference type="NCBIfam" id="NF006569">
    <property type="entry name" value="PRK09082.1"/>
    <property type="match status" value="1"/>
</dbReference>
<dbReference type="Proteomes" id="UP001595805">
    <property type="component" value="Unassembled WGS sequence"/>
</dbReference>
<dbReference type="GO" id="GO:0008483">
    <property type="term" value="F:transaminase activity"/>
    <property type="evidence" value="ECO:0007669"/>
    <property type="project" value="UniProtKB-KW"/>
</dbReference>
<dbReference type="Gene3D" id="3.40.640.10">
    <property type="entry name" value="Type I PLP-dependent aspartate aminotransferase-like (Major domain)"/>
    <property type="match status" value="1"/>
</dbReference>
<reference evidence="7" key="1">
    <citation type="journal article" date="2019" name="Int. J. Syst. Evol. Microbiol.">
        <title>The Global Catalogue of Microorganisms (GCM) 10K type strain sequencing project: providing services to taxonomists for standard genome sequencing and annotation.</title>
        <authorList>
            <consortium name="The Broad Institute Genomics Platform"/>
            <consortium name="The Broad Institute Genome Sequencing Center for Infectious Disease"/>
            <person name="Wu L."/>
            <person name="Ma J."/>
        </authorList>
    </citation>
    <scope>NUCLEOTIDE SEQUENCE [LARGE SCALE GENOMIC DNA]</scope>
    <source>
        <strain evidence="7">CCUG 60523</strain>
    </source>
</reference>
<comment type="caution">
    <text evidence="6">The sequence shown here is derived from an EMBL/GenBank/DDBJ whole genome shotgun (WGS) entry which is preliminary data.</text>
</comment>
<sequence length="382" mass="42945">MISKLPSIGETIFTTMNRIAAEAEAINLSQGFPGFSPDPKLLELIAHFTQNGNNQYAPMMGVPELRHAMVEKTAKCYGVNTHPDKEWTIVSGATQAVFSAVTAVVKRGDEVIVLEPAFDSYDPAILLNGGIPVHVELSPEDFAPDWDLIRSRINSKTKLIIVNTPHNPSGYVWTKNDLDQLAELVLEFGIYVVSDEVYEHIVFDGRKHHSLLTHPVLRSRTFVCGSFGKTFHITGWKIGYCIAVPELTIEFRKIHQYVTFTTVRPAQHALAAYLEDPNPYLELPSFYQKKRDLFLEGLSQTDFQFIPTQGSFFQQVSYAHLTDMSDMDLAKKVTRELKVACIPVSSFYSDAKDHKILRFCFAKEDSELEEAAKRLQGLSAIL</sequence>
<dbReference type="CDD" id="cd00609">
    <property type="entry name" value="AAT_like"/>
    <property type="match status" value="1"/>
</dbReference>
<proteinExistence type="predicted"/>
<keyword evidence="7" id="KW-1185">Reference proteome</keyword>
<dbReference type="EMBL" id="JBHRZS010000007">
    <property type="protein sequence ID" value="MFC3881321.1"/>
    <property type="molecule type" value="Genomic_DNA"/>
</dbReference>
<dbReference type="InterPro" id="IPR004839">
    <property type="entry name" value="Aminotransferase_I/II_large"/>
</dbReference>
<gene>
    <name evidence="6" type="ORF">ACFOSV_14100</name>
</gene>
<comment type="cofactor">
    <cofactor evidence="1">
        <name>pyridoxal 5'-phosphate</name>
        <dbReference type="ChEBI" id="CHEBI:597326"/>
    </cofactor>
</comment>
<keyword evidence="4" id="KW-0663">Pyridoxal phosphate</keyword>
<evidence type="ECO:0000256" key="1">
    <source>
        <dbReference type="ARBA" id="ARBA00001933"/>
    </source>
</evidence>
<dbReference type="Pfam" id="PF00155">
    <property type="entry name" value="Aminotran_1_2"/>
    <property type="match status" value="1"/>
</dbReference>
<evidence type="ECO:0000256" key="3">
    <source>
        <dbReference type="ARBA" id="ARBA00022679"/>
    </source>
</evidence>
<evidence type="ECO:0000259" key="5">
    <source>
        <dbReference type="Pfam" id="PF00155"/>
    </source>
</evidence>